<accession>A0ABV9Y9N8</accession>
<comment type="caution">
    <text evidence="6">The sequence shown here is derived from an EMBL/GenBank/DDBJ whole genome shotgun (WGS) entry which is preliminary data.</text>
</comment>
<protein>
    <submittedName>
        <fullName evidence="6">Substrate-binding domain-containing protein</fullName>
    </submittedName>
</protein>
<keyword evidence="3" id="KW-0804">Transcription</keyword>
<feature type="compositionally biased region" description="Low complexity" evidence="4">
    <location>
        <begin position="11"/>
        <end position="30"/>
    </location>
</feature>
<organism evidence="6 7">
    <name type="scientific">Saccharothrix xinjiangensis</name>
    <dbReference type="NCBI Taxonomy" id="204798"/>
    <lineage>
        <taxon>Bacteria</taxon>
        <taxon>Bacillati</taxon>
        <taxon>Actinomycetota</taxon>
        <taxon>Actinomycetes</taxon>
        <taxon>Pseudonocardiales</taxon>
        <taxon>Pseudonocardiaceae</taxon>
        <taxon>Saccharothrix</taxon>
    </lineage>
</organism>
<dbReference type="RefSeq" id="WP_344037546.1">
    <property type="nucleotide sequence ID" value="NZ_BAAAKE010000007.1"/>
</dbReference>
<dbReference type="SUPFAM" id="SSF53822">
    <property type="entry name" value="Periplasmic binding protein-like I"/>
    <property type="match status" value="1"/>
</dbReference>
<evidence type="ECO:0000256" key="4">
    <source>
        <dbReference type="SAM" id="MobiDB-lite"/>
    </source>
</evidence>
<feature type="domain" description="Transcriptional regulator LacI/GalR-like sensor" evidence="5">
    <location>
        <begin position="162"/>
        <end position="324"/>
    </location>
</feature>
<keyword evidence="1" id="KW-0805">Transcription regulation</keyword>
<feature type="compositionally biased region" description="Basic and acidic residues" evidence="4">
    <location>
        <begin position="34"/>
        <end position="46"/>
    </location>
</feature>
<dbReference type="InterPro" id="IPR028082">
    <property type="entry name" value="Peripla_BP_I"/>
</dbReference>
<dbReference type="EMBL" id="JBHSJB010000030">
    <property type="protein sequence ID" value="MFC5058094.1"/>
    <property type="molecule type" value="Genomic_DNA"/>
</dbReference>
<sequence>MSTSPQPWSTGAPRVPAQRAGAAAKPAMAGSGRGVERHPHRTAPDRLPARPALLELVFDHIHSEWAMEIIRGVEQVLSAEQAALVLSELGGDHRPRDDWFDDLLDRRPLGVVLVVVELDDRQRRLLTEAGIPFVFVDTAQEQPPDVPVVGSANRSGGLVATRHLIELGHRGIAVISGPVRLLCSRARVEGFHAALAAEGLAAAPDHVRYGEFRATSGYRHGLELLDRPDHDRPTAIFAGSDYQALGVMRAAHELGLSVPRDLSVVGYDDLSINEWSGPPLTTVRQPLRDMGAVAAKMAITLARGQRPPYPRIDLATELVIRQSTAPPGVGAR</sequence>
<dbReference type="Proteomes" id="UP001595833">
    <property type="component" value="Unassembled WGS sequence"/>
</dbReference>
<evidence type="ECO:0000256" key="3">
    <source>
        <dbReference type="ARBA" id="ARBA00023163"/>
    </source>
</evidence>
<evidence type="ECO:0000313" key="7">
    <source>
        <dbReference type="Proteomes" id="UP001595833"/>
    </source>
</evidence>
<feature type="region of interest" description="Disordered" evidence="4">
    <location>
        <begin position="1"/>
        <end position="46"/>
    </location>
</feature>
<name>A0ABV9Y9N8_9PSEU</name>
<dbReference type="Gene3D" id="3.40.50.2300">
    <property type="match status" value="2"/>
</dbReference>
<evidence type="ECO:0000256" key="1">
    <source>
        <dbReference type="ARBA" id="ARBA00023015"/>
    </source>
</evidence>
<keyword evidence="2" id="KW-0238">DNA-binding</keyword>
<dbReference type="PANTHER" id="PTHR30146">
    <property type="entry name" value="LACI-RELATED TRANSCRIPTIONAL REPRESSOR"/>
    <property type="match status" value="1"/>
</dbReference>
<gene>
    <name evidence="6" type="ORF">ACFPFM_30660</name>
</gene>
<dbReference type="Pfam" id="PF13377">
    <property type="entry name" value="Peripla_BP_3"/>
    <property type="match status" value="1"/>
</dbReference>
<dbReference type="PANTHER" id="PTHR30146:SF153">
    <property type="entry name" value="LACTOSE OPERON REPRESSOR"/>
    <property type="match status" value="1"/>
</dbReference>
<evidence type="ECO:0000313" key="6">
    <source>
        <dbReference type="EMBL" id="MFC5058094.1"/>
    </source>
</evidence>
<evidence type="ECO:0000259" key="5">
    <source>
        <dbReference type="Pfam" id="PF13377"/>
    </source>
</evidence>
<dbReference type="InterPro" id="IPR046335">
    <property type="entry name" value="LacI/GalR-like_sensor"/>
</dbReference>
<keyword evidence="7" id="KW-1185">Reference proteome</keyword>
<reference evidence="7" key="1">
    <citation type="journal article" date="2019" name="Int. J. Syst. Evol. Microbiol.">
        <title>The Global Catalogue of Microorganisms (GCM) 10K type strain sequencing project: providing services to taxonomists for standard genome sequencing and annotation.</title>
        <authorList>
            <consortium name="The Broad Institute Genomics Platform"/>
            <consortium name="The Broad Institute Genome Sequencing Center for Infectious Disease"/>
            <person name="Wu L."/>
            <person name="Ma J."/>
        </authorList>
    </citation>
    <scope>NUCLEOTIDE SEQUENCE [LARGE SCALE GENOMIC DNA]</scope>
    <source>
        <strain evidence="7">KCTC 12848</strain>
    </source>
</reference>
<evidence type="ECO:0000256" key="2">
    <source>
        <dbReference type="ARBA" id="ARBA00023125"/>
    </source>
</evidence>
<proteinExistence type="predicted"/>